<dbReference type="EMBL" id="RQZG01000008">
    <property type="protein sequence ID" value="RRD05025.1"/>
    <property type="molecule type" value="Genomic_DNA"/>
</dbReference>
<name>A0A3P1T772_9ACTN</name>
<keyword evidence="3" id="KW-0347">Helicase</keyword>
<accession>A0A3P1T772</accession>
<dbReference type="PROSITE" id="PS51192">
    <property type="entry name" value="HELICASE_ATP_BIND_1"/>
    <property type="match status" value="1"/>
</dbReference>
<dbReference type="OrthoDB" id="9776021at2"/>
<keyword evidence="3" id="KW-0378">Hydrolase</keyword>
<dbReference type="Gene3D" id="3.40.50.300">
    <property type="entry name" value="P-loop containing nucleotide triphosphate hydrolases"/>
    <property type="match status" value="2"/>
</dbReference>
<dbReference type="Gene3D" id="3.40.50.150">
    <property type="entry name" value="Vaccinia Virus protein VP39"/>
    <property type="match status" value="1"/>
</dbReference>
<dbReference type="CDD" id="cd22333">
    <property type="entry name" value="LlaBIII_nuclease-like"/>
    <property type="match status" value="1"/>
</dbReference>
<dbReference type="GO" id="GO:0004386">
    <property type="term" value="F:helicase activity"/>
    <property type="evidence" value="ECO:0007669"/>
    <property type="project" value="UniProtKB-KW"/>
</dbReference>
<dbReference type="SUPFAM" id="SSF52980">
    <property type="entry name" value="Restriction endonuclease-like"/>
    <property type="match status" value="1"/>
</dbReference>
<dbReference type="PROSITE" id="PS00092">
    <property type="entry name" value="N6_MTASE"/>
    <property type="match status" value="1"/>
</dbReference>
<feature type="domain" description="Helicase ATP-binding" evidence="2">
    <location>
        <begin position="156"/>
        <end position="355"/>
    </location>
</feature>
<dbReference type="PANTHER" id="PTHR47396:SF1">
    <property type="entry name" value="ATP-DEPENDENT HELICASE IRC3-RELATED"/>
    <property type="match status" value="1"/>
</dbReference>
<dbReference type="Pfam" id="PF18135">
    <property type="entry name" value="Type_ISP_C"/>
    <property type="match status" value="1"/>
</dbReference>
<dbReference type="SUPFAM" id="SSF53335">
    <property type="entry name" value="S-adenosyl-L-methionine-dependent methyltransferases"/>
    <property type="match status" value="1"/>
</dbReference>
<dbReference type="SMART" id="SM00490">
    <property type="entry name" value="HELICc"/>
    <property type="match status" value="1"/>
</dbReference>
<dbReference type="PRINTS" id="PR00507">
    <property type="entry name" value="N12N6MTFRASE"/>
</dbReference>
<dbReference type="Pfam" id="PF04851">
    <property type="entry name" value="ResIII"/>
    <property type="match status" value="1"/>
</dbReference>
<dbReference type="InterPro" id="IPR039442">
    <property type="entry name" value="Mrr-like_dom"/>
</dbReference>
<dbReference type="InterPro" id="IPR006935">
    <property type="entry name" value="Helicase/UvrB_N"/>
</dbReference>
<sequence>MVSYFEHDPLLRDTYENVSRWNDWAHRAGTADVGIDLVAQHRATGEWTAIQCKFYSRAQVLQKKDIDSFFTASGKRWDGVGFSNRIIISTTDLWSRHAEEALSDQQIPVTRIGLEQLQSSPIDWVFADRARITVDLRPARRYRTRPHQDLAITKILAGFAEHDRGQWISACGTGKTFTSLKLAEQLAEAEGGSLRVLFLAPSIQLVAQTLREWSAQAELDLRATVVCSDTKASRAAEDIALHDLPLPATTDPTELHRRLTAGRRGAGLTVTFSTYQSAAVVSKAQDLGAPEFDLILCDEAHRTTGVTLAGTTESDFVRVHDPQYLKGRRRLYMTATPRLFSDAVKDRAEAHSAELTSMDDHTRFGPVFHRLGFGEAVEQDLLTDYKVLVLVVSEEQMAAPMQQMQAGQELEIPLDDAARIMGCWNSLAKRSATGDPSSSFPPDATPMKRAVAFLENIRSSQQVARVFDDVVTATAGAEEARLLSCQARHVDGTMNALVRARELGWLKADVPDGECRILTNARCLSEGVDVPALDAVMFLSPRSSAVDVVQSVGRVMRKAPGKEFGYIILPVAVPAGVAPEQALSDNKRFKVVWEVLNALRAHDDRFESVIQSIELNGGKDPSGTVIVDTSGAASGAAQLPLFALEQWRDAIYSRIVSRVGSREYWDRWAADVAEMSAAQVARINALLAQADEEVTARFEQFLAGLRGNLNDSITRDDAVSMLSQHLITAPVFDALFGGSGFAQSNPVSIGMQAMLDVLEGQGLEAETKHLERFYRSVRTRAAAVTDAAGRQTVIHDLYEKFFKNAFPKQAESLGVVYTPVEVVDFILRAADELSRRHFGQGLSDEGVQVLDPFTGTGTFIVRLLESGIIAPEDLPRKYGATDAAHELWCNELMLLAYYIACVNIESTYESITGEQSYVPFPGATLTDTFQISETGDRADTSLLPANNERITRQLQTPIQVIVGNPPYSVGQGSANDNNANLRYPSLDGRIRDTYAARSSATNKNNLYDSYIRAYRWATDRLAERGIMAFVSNGGWLDGNTADGMRLSLAEEFSELWVFNLRGNQRTAGELSRKEGGKIFGSGSRNTVAIVLGVKKTANPPPPPPPPTIHYRDIGDFLSREEKLALLAEATLDDEGWEQITPNAHGDWLNQRDDLFSSFMPIGSKSGEPAIFKLHSRGLATSRDTWCYNFSQPGLEDNMSRMIAAYNACLGAEADSDPSRISWSRGLLKDHQRGVRHSFDPAALRLSSYRPFTKQHSYFSRSMNDMVYRMHSIFPAPDVPNIGFQVISPHAQAHFSVLAAEDLVDCATFVITSQFFPRWTYEPGPKRAESEMLFNLDADLVGGYRRIDNITDEALAHFQQAFGAVTKDDIFAYVYAVLHSPQYRERFAADLRKMLPRIPLAASGDDFHAFAATGQELLELHIGYEEVDPYPLEETISARAGLDAYELFAVTTTKMKFASKTDRSTLIYNSHVRLGGIPGEVFAYQLGSRSALEWVMDRYVVKTDKSSGIVNDPNDWCREQRNPRYVIDLLKRVVTLSLETNRIIGQLPSLALEGR</sequence>
<dbReference type="Gene3D" id="3.40.1350.10">
    <property type="match status" value="1"/>
</dbReference>
<dbReference type="GO" id="GO:0009307">
    <property type="term" value="P:DNA restriction-modification system"/>
    <property type="evidence" value="ECO:0007669"/>
    <property type="project" value="UniProtKB-KW"/>
</dbReference>
<dbReference type="InterPro" id="IPR011856">
    <property type="entry name" value="tRNA_endonuc-like_dom_sf"/>
</dbReference>
<dbReference type="GO" id="GO:0003677">
    <property type="term" value="F:DNA binding"/>
    <property type="evidence" value="ECO:0007669"/>
    <property type="project" value="InterPro"/>
</dbReference>
<dbReference type="Pfam" id="PF00271">
    <property type="entry name" value="Helicase_C"/>
    <property type="match status" value="1"/>
</dbReference>
<evidence type="ECO:0000313" key="3">
    <source>
        <dbReference type="EMBL" id="RRD05025.1"/>
    </source>
</evidence>
<dbReference type="Pfam" id="PF02384">
    <property type="entry name" value="N6_Mtase"/>
    <property type="match status" value="1"/>
</dbReference>
<keyword evidence="3" id="KW-0067">ATP-binding</keyword>
<dbReference type="SMART" id="SM00487">
    <property type="entry name" value="DEXDc"/>
    <property type="match status" value="1"/>
</dbReference>
<evidence type="ECO:0000313" key="4">
    <source>
        <dbReference type="Proteomes" id="UP000280819"/>
    </source>
</evidence>
<gene>
    <name evidence="3" type="ORF">EII34_08555</name>
</gene>
<keyword evidence="3" id="KW-0547">Nucleotide-binding</keyword>
<keyword evidence="1" id="KW-0680">Restriction system</keyword>
<dbReference type="GO" id="GO:0008170">
    <property type="term" value="F:N-methyltransferase activity"/>
    <property type="evidence" value="ECO:0007669"/>
    <property type="project" value="InterPro"/>
</dbReference>
<dbReference type="InterPro" id="IPR041635">
    <property type="entry name" value="Type_ISP_LLaBIII_C"/>
</dbReference>
<comment type="caution">
    <text evidence="3">The sequence shown here is derived from an EMBL/GenBank/DDBJ whole genome shotgun (WGS) entry which is preliminary data.</text>
</comment>
<dbReference type="InterPro" id="IPR014001">
    <property type="entry name" value="Helicase_ATP-bd"/>
</dbReference>
<dbReference type="InterPro" id="IPR002052">
    <property type="entry name" value="DNA_methylase_N6_adenine_CS"/>
</dbReference>
<dbReference type="GO" id="GO:0016787">
    <property type="term" value="F:hydrolase activity"/>
    <property type="evidence" value="ECO:0007669"/>
    <property type="project" value="InterPro"/>
</dbReference>
<dbReference type="PANTHER" id="PTHR47396">
    <property type="entry name" value="TYPE I RESTRICTION ENZYME ECOKI R PROTEIN"/>
    <property type="match status" value="1"/>
</dbReference>
<organism evidence="3 4">
    <name type="scientific">Arachnia propionica</name>
    <dbReference type="NCBI Taxonomy" id="1750"/>
    <lineage>
        <taxon>Bacteria</taxon>
        <taxon>Bacillati</taxon>
        <taxon>Actinomycetota</taxon>
        <taxon>Actinomycetes</taxon>
        <taxon>Propionibacteriales</taxon>
        <taxon>Propionibacteriaceae</taxon>
        <taxon>Arachnia</taxon>
    </lineage>
</organism>
<evidence type="ECO:0000259" key="2">
    <source>
        <dbReference type="PROSITE" id="PS51192"/>
    </source>
</evidence>
<proteinExistence type="predicted"/>
<dbReference type="Pfam" id="PF13156">
    <property type="entry name" value="Mrr_cat_2"/>
    <property type="match status" value="1"/>
</dbReference>
<protein>
    <submittedName>
        <fullName evidence="3">Helicase</fullName>
    </submittedName>
</protein>
<evidence type="ECO:0000256" key="1">
    <source>
        <dbReference type="ARBA" id="ARBA00022747"/>
    </source>
</evidence>
<dbReference type="InterPro" id="IPR053980">
    <property type="entry name" value="ISP_coupler"/>
</dbReference>
<dbReference type="InterPro" id="IPR011335">
    <property type="entry name" value="Restrct_endonuc-II-like"/>
</dbReference>
<dbReference type="GO" id="GO:0005829">
    <property type="term" value="C:cytosol"/>
    <property type="evidence" value="ECO:0007669"/>
    <property type="project" value="TreeGrafter"/>
</dbReference>
<dbReference type="InterPro" id="IPR001650">
    <property type="entry name" value="Helicase_C-like"/>
</dbReference>
<dbReference type="GO" id="GO:0032259">
    <property type="term" value="P:methylation"/>
    <property type="evidence" value="ECO:0007669"/>
    <property type="project" value="InterPro"/>
</dbReference>
<dbReference type="GO" id="GO:0005524">
    <property type="term" value="F:ATP binding"/>
    <property type="evidence" value="ECO:0007669"/>
    <property type="project" value="InterPro"/>
</dbReference>
<dbReference type="Proteomes" id="UP000280819">
    <property type="component" value="Unassembled WGS sequence"/>
</dbReference>
<dbReference type="InterPro" id="IPR027417">
    <property type="entry name" value="P-loop_NTPase"/>
</dbReference>
<dbReference type="CDD" id="cd18785">
    <property type="entry name" value="SF2_C"/>
    <property type="match status" value="1"/>
</dbReference>
<dbReference type="SUPFAM" id="SSF52540">
    <property type="entry name" value="P-loop containing nucleoside triphosphate hydrolases"/>
    <property type="match status" value="1"/>
</dbReference>
<dbReference type="InterPro" id="IPR029063">
    <property type="entry name" value="SAM-dependent_MTases_sf"/>
</dbReference>
<dbReference type="Pfam" id="PF22240">
    <property type="entry name" value="ISP_coupler"/>
    <property type="match status" value="1"/>
</dbReference>
<reference evidence="3 4" key="1">
    <citation type="submission" date="2018-11" db="EMBL/GenBank/DDBJ databases">
        <title>Genomes From Bacteria Associated with the Canine Oral Cavity: a Test Case for Automated Genome-Based Taxonomic Assignment.</title>
        <authorList>
            <person name="Coil D.A."/>
            <person name="Jospin G."/>
            <person name="Darling A.E."/>
            <person name="Wallis C."/>
            <person name="Davis I.J."/>
            <person name="Harris S."/>
            <person name="Eisen J.A."/>
            <person name="Holcombe L.J."/>
            <person name="O'Flynn C."/>
        </authorList>
    </citation>
    <scope>NUCLEOTIDE SEQUENCE [LARGE SCALE GENOMIC DNA]</scope>
    <source>
        <strain evidence="3 4">OH887_COT-365</strain>
    </source>
</reference>
<dbReference type="InterPro" id="IPR003356">
    <property type="entry name" value="DNA_methylase_A-5"/>
</dbReference>
<dbReference type="InterPro" id="IPR050742">
    <property type="entry name" value="Helicase_Restrict-Modif_Enz"/>
</dbReference>